<evidence type="ECO:0000313" key="3">
    <source>
        <dbReference type="Proteomes" id="UP000272400"/>
    </source>
</evidence>
<evidence type="ECO:0000256" key="1">
    <source>
        <dbReference type="SAM" id="SignalP"/>
    </source>
</evidence>
<keyword evidence="3" id="KW-1185">Reference proteome</keyword>
<feature type="chain" id="PRO_5039057082" evidence="1">
    <location>
        <begin position="21"/>
        <end position="237"/>
    </location>
</feature>
<reference evidence="2 3" key="1">
    <citation type="submission" date="2018-11" db="EMBL/GenBank/DDBJ databases">
        <title>Sequencing the genomes of 1000 actinobacteria strains.</title>
        <authorList>
            <person name="Klenk H.-P."/>
        </authorList>
    </citation>
    <scope>NUCLEOTIDE SEQUENCE [LARGE SCALE GENOMIC DNA]</scope>
    <source>
        <strain evidence="2 3">DSM 44254</strain>
    </source>
</reference>
<evidence type="ECO:0000313" key="2">
    <source>
        <dbReference type="EMBL" id="ROO90635.1"/>
    </source>
</evidence>
<dbReference type="EMBL" id="RJKE01000001">
    <property type="protein sequence ID" value="ROO90635.1"/>
    <property type="molecule type" value="Genomic_DNA"/>
</dbReference>
<name>A0A3N1DAT4_9ACTN</name>
<protein>
    <submittedName>
        <fullName evidence="2">Uncharacterized protein</fullName>
    </submittedName>
</protein>
<dbReference type="Proteomes" id="UP000272400">
    <property type="component" value="Unassembled WGS sequence"/>
</dbReference>
<dbReference type="OrthoDB" id="3447380at2"/>
<sequence length="237" mass="24857">MPRTPLAVLVAASVALTAFAAPANAAEPERRATFATASPKNAVVTTGKSTTLTVSASIDAAEPFYEGKIWAELTALSGNGYEPLDLFDPDGDGVYTGKVQLTALFAVPGKWSITTKAIGDETGNEIPGPTGAFTVRTKTKLAASVSPKKPKKKSPVTLSGALRTIEFGSYTGFGKKNLKILFRKKGSSKWTLLSTVKTKANGRFTKTVTPKAAGALQIVWPGTPTTTPVKSKPFPVK</sequence>
<accession>A0A3N1DAT4</accession>
<organism evidence="2 3">
    <name type="scientific">Actinocorallia herbida</name>
    <dbReference type="NCBI Taxonomy" id="58109"/>
    <lineage>
        <taxon>Bacteria</taxon>
        <taxon>Bacillati</taxon>
        <taxon>Actinomycetota</taxon>
        <taxon>Actinomycetes</taxon>
        <taxon>Streptosporangiales</taxon>
        <taxon>Thermomonosporaceae</taxon>
        <taxon>Actinocorallia</taxon>
    </lineage>
</organism>
<dbReference type="RefSeq" id="WP_123669565.1">
    <property type="nucleotide sequence ID" value="NZ_RJKE01000001.1"/>
</dbReference>
<keyword evidence="1" id="KW-0732">Signal</keyword>
<feature type="signal peptide" evidence="1">
    <location>
        <begin position="1"/>
        <end position="20"/>
    </location>
</feature>
<comment type="caution">
    <text evidence="2">The sequence shown here is derived from an EMBL/GenBank/DDBJ whole genome shotgun (WGS) entry which is preliminary data.</text>
</comment>
<proteinExistence type="predicted"/>
<dbReference type="AlphaFoldDB" id="A0A3N1DAT4"/>
<gene>
    <name evidence="2" type="ORF">EDD29_8368</name>
</gene>